<proteinExistence type="inferred from homology"/>
<sequence>MRSTTRVAAAVLSAGLTFTNAAPCAEPSQLFVATYPAAEGQVGGITTFTLGTNTLTKSAFSNACGPYPSWITFASKDQLYCVDEAWPSPNGDFYSIKANADGTLQSLSKAPTHGGPVSIVLYGSGGAAVADYAGGGINAFDIKNPSSIVALTGPTFPAPTEAGATEAQKQARPHQAVLDPTGKFVIFPDLGSDLIRVFKAEDSLALTEKPSHTLTRGTGPRHATFLKGTDKTYLYLVNEIANTLKVFTVTYNADESLGFTEIYSQSTHGAGQSVPAGTAAAEITFSPDNKFLTLSSRLENTQEFTLANGTTIKSDPLITYSVDATTGQPTHVQTVAAGGYNPRHFSFNKAGTLVASALQAEGRIVIFERDVASGKIGKAIAEANIEGLPNFVTFRE</sequence>
<keyword evidence="4" id="KW-1185">Reference proteome</keyword>
<feature type="signal peptide" evidence="2">
    <location>
        <begin position="1"/>
        <end position="21"/>
    </location>
</feature>
<dbReference type="PANTHER" id="PTHR30344:SF1">
    <property type="entry name" value="6-PHOSPHOGLUCONOLACTONASE"/>
    <property type="match status" value="1"/>
</dbReference>
<evidence type="ECO:0000313" key="4">
    <source>
        <dbReference type="Proteomes" id="UP001321749"/>
    </source>
</evidence>
<evidence type="ECO:0000313" key="3">
    <source>
        <dbReference type="EMBL" id="KAK4461654.1"/>
    </source>
</evidence>
<dbReference type="AlphaFoldDB" id="A0AAV9HNR1"/>
<dbReference type="SUPFAM" id="SSF75011">
    <property type="entry name" value="3-carboxy-cis,cis-mucoante lactonizing enzyme"/>
    <property type="match status" value="1"/>
</dbReference>
<dbReference type="InterPro" id="IPR019405">
    <property type="entry name" value="Lactonase_7-beta_prop"/>
</dbReference>
<evidence type="ECO:0000256" key="1">
    <source>
        <dbReference type="ARBA" id="ARBA00005564"/>
    </source>
</evidence>
<comment type="similarity">
    <text evidence="1">Belongs to the cycloisomerase 2 family.</text>
</comment>
<dbReference type="InterPro" id="IPR015943">
    <property type="entry name" value="WD40/YVTN_repeat-like_dom_sf"/>
</dbReference>
<dbReference type="GO" id="GO:0017057">
    <property type="term" value="F:6-phosphogluconolactonase activity"/>
    <property type="evidence" value="ECO:0007669"/>
    <property type="project" value="TreeGrafter"/>
</dbReference>
<organism evidence="3 4">
    <name type="scientific">Cladorrhinum samala</name>
    <dbReference type="NCBI Taxonomy" id="585594"/>
    <lineage>
        <taxon>Eukaryota</taxon>
        <taxon>Fungi</taxon>
        <taxon>Dikarya</taxon>
        <taxon>Ascomycota</taxon>
        <taxon>Pezizomycotina</taxon>
        <taxon>Sordariomycetes</taxon>
        <taxon>Sordariomycetidae</taxon>
        <taxon>Sordariales</taxon>
        <taxon>Podosporaceae</taxon>
        <taxon>Cladorrhinum</taxon>
    </lineage>
</organism>
<dbReference type="Pfam" id="PF10282">
    <property type="entry name" value="Lactonase"/>
    <property type="match status" value="1"/>
</dbReference>
<dbReference type="EMBL" id="MU864986">
    <property type="protein sequence ID" value="KAK4461654.1"/>
    <property type="molecule type" value="Genomic_DNA"/>
</dbReference>
<evidence type="ECO:0000256" key="2">
    <source>
        <dbReference type="SAM" id="SignalP"/>
    </source>
</evidence>
<name>A0AAV9HNR1_9PEZI</name>
<reference evidence="3" key="1">
    <citation type="journal article" date="2023" name="Mol. Phylogenet. Evol.">
        <title>Genome-scale phylogeny and comparative genomics of the fungal order Sordariales.</title>
        <authorList>
            <person name="Hensen N."/>
            <person name="Bonometti L."/>
            <person name="Westerberg I."/>
            <person name="Brannstrom I.O."/>
            <person name="Guillou S."/>
            <person name="Cros-Aarteil S."/>
            <person name="Calhoun S."/>
            <person name="Haridas S."/>
            <person name="Kuo A."/>
            <person name="Mondo S."/>
            <person name="Pangilinan J."/>
            <person name="Riley R."/>
            <person name="LaButti K."/>
            <person name="Andreopoulos B."/>
            <person name="Lipzen A."/>
            <person name="Chen C."/>
            <person name="Yan M."/>
            <person name="Daum C."/>
            <person name="Ng V."/>
            <person name="Clum A."/>
            <person name="Steindorff A."/>
            <person name="Ohm R.A."/>
            <person name="Martin F."/>
            <person name="Silar P."/>
            <person name="Natvig D.O."/>
            <person name="Lalanne C."/>
            <person name="Gautier V."/>
            <person name="Ament-Velasquez S.L."/>
            <person name="Kruys A."/>
            <person name="Hutchinson M.I."/>
            <person name="Powell A.J."/>
            <person name="Barry K."/>
            <person name="Miller A.N."/>
            <person name="Grigoriev I.V."/>
            <person name="Debuchy R."/>
            <person name="Gladieux P."/>
            <person name="Hiltunen Thoren M."/>
            <person name="Johannesson H."/>
        </authorList>
    </citation>
    <scope>NUCLEOTIDE SEQUENCE</scope>
    <source>
        <strain evidence="3">PSN324</strain>
    </source>
</reference>
<accession>A0AAV9HNR1</accession>
<dbReference type="Proteomes" id="UP001321749">
    <property type="component" value="Unassembled WGS sequence"/>
</dbReference>
<protein>
    <submittedName>
        <fullName evidence="3">Lactonase, 7-bladed beta-propeller-domain-containing protein</fullName>
    </submittedName>
</protein>
<feature type="chain" id="PRO_5043956409" evidence="2">
    <location>
        <begin position="22"/>
        <end position="396"/>
    </location>
</feature>
<gene>
    <name evidence="3" type="ORF">QBC42DRAFT_269587</name>
</gene>
<dbReference type="Gene3D" id="2.130.10.10">
    <property type="entry name" value="YVTN repeat-like/Quinoprotein amine dehydrogenase"/>
    <property type="match status" value="1"/>
</dbReference>
<dbReference type="InterPro" id="IPR050282">
    <property type="entry name" value="Cycloisomerase_2"/>
</dbReference>
<keyword evidence="2" id="KW-0732">Signal</keyword>
<dbReference type="PANTHER" id="PTHR30344">
    <property type="entry name" value="6-PHOSPHOGLUCONOLACTONASE-RELATED"/>
    <property type="match status" value="1"/>
</dbReference>
<reference evidence="3" key="2">
    <citation type="submission" date="2023-06" db="EMBL/GenBank/DDBJ databases">
        <authorList>
            <consortium name="Lawrence Berkeley National Laboratory"/>
            <person name="Mondo S.J."/>
            <person name="Hensen N."/>
            <person name="Bonometti L."/>
            <person name="Westerberg I."/>
            <person name="Brannstrom I.O."/>
            <person name="Guillou S."/>
            <person name="Cros-Aarteil S."/>
            <person name="Calhoun S."/>
            <person name="Haridas S."/>
            <person name="Kuo A."/>
            <person name="Pangilinan J."/>
            <person name="Riley R."/>
            <person name="Labutti K."/>
            <person name="Andreopoulos B."/>
            <person name="Lipzen A."/>
            <person name="Chen C."/>
            <person name="Yanf M."/>
            <person name="Daum C."/>
            <person name="Ng V."/>
            <person name="Clum A."/>
            <person name="Steindorff A."/>
            <person name="Ohm R."/>
            <person name="Martin F."/>
            <person name="Silar P."/>
            <person name="Natvig D."/>
            <person name="Lalanne C."/>
            <person name="Gautier V."/>
            <person name="Ament-Velasquez S.L."/>
            <person name="Kruys A."/>
            <person name="Hutchinson M.I."/>
            <person name="Powell A.J."/>
            <person name="Barry K."/>
            <person name="Miller A.N."/>
            <person name="Grigoriev I.V."/>
            <person name="Debuchy R."/>
            <person name="Gladieux P."/>
            <person name="Thoren M.H."/>
            <person name="Johannesson H."/>
        </authorList>
    </citation>
    <scope>NUCLEOTIDE SEQUENCE</scope>
    <source>
        <strain evidence="3">PSN324</strain>
    </source>
</reference>
<comment type="caution">
    <text evidence="3">The sequence shown here is derived from an EMBL/GenBank/DDBJ whole genome shotgun (WGS) entry which is preliminary data.</text>
</comment>